<evidence type="ECO:0000313" key="2">
    <source>
        <dbReference type="EMBL" id="TBW35076.1"/>
    </source>
</evidence>
<name>A0A4Q9VIU4_9HYPH</name>
<dbReference type="InterPro" id="IPR005122">
    <property type="entry name" value="Uracil-DNA_glycosylase-like"/>
</dbReference>
<proteinExistence type="predicted"/>
<dbReference type="Pfam" id="PF03167">
    <property type="entry name" value="UDG"/>
    <property type="match status" value="1"/>
</dbReference>
<accession>A0A4Q9VIU4</accession>
<dbReference type="EMBL" id="SJFN01000028">
    <property type="protein sequence ID" value="TBW35076.1"/>
    <property type="molecule type" value="Genomic_DNA"/>
</dbReference>
<dbReference type="InterPro" id="IPR036895">
    <property type="entry name" value="Uracil-DNA_glycosylase-like_sf"/>
</dbReference>
<comment type="caution">
    <text evidence="2">The sequence shown here is derived from an EMBL/GenBank/DDBJ whole genome shotgun (WGS) entry which is preliminary data.</text>
</comment>
<reference evidence="2 3" key="1">
    <citation type="submission" date="2019-02" db="EMBL/GenBank/DDBJ databases">
        <title>Siculibacillus lacustris gen. nov., sp. nov., a new rosette-forming bacterium isolated from a freshwater crater lake (Lake St. Ana, Romania).</title>
        <authorList>
            <person name="Felfoldi T."/>
            <person name="Marton Z."/>
            <person name="Szabo A."/>
            <person name="Mentes A."/>
            <person name="Boka K."/>
            <person name="Marialigeti K."/>
            <person name="Mathe I."/>
            <person name="Koncz M."/>
            <person name="Schumann P."/>
            <person name="Toth E."/>
        </authorList>
    </citation>
    <scope>NUCLEOTIDE SEQUENCE [LARGE SCALE GENOMIC DNA]</scope>
    <source>
        <strain evidence="2 3">SA-279</strain>
    </source>
</reference>
<evidence type="ECO:0000259" key="1">
    <source>
        <dbReference type="Pfam" id="PF03167"/>
    </source>
</evidence>
<gene>
    <name evidence="2" type="ORF">EYW49_16635</name>
</gene>
<organism evidence="2 3">
    <name type="scientific">Siculibacillus lacustris</name>
    <dbReference type="NCBI Taxonomy" id="1549641"/>
    <lineage>
        <taxon>Bacteria</taxon>
        <taxon>Pseudomonadati</taxon>
        <taxon>Pseudomonadota</taxon>
        <taxon>Alphaproteobacteria</taxon>
        <taxon>Hyphomicrobiales</taxon>
        <taxon>Ancalomicrobiaceae</taxon>
        <taxon>Siculibacillus</taxon>
    </lineage>
</organism>
<dbReference type="SUPFAM" id="SSF52141">
    <property type="entry name" value="Uracil-DNA glycosylase-like"/>
    <property type="match status" value="1"/>
</dbReference>
<dbReference type="Gene3D" id="3.40.470.10">
    <property type="entry name" value="Uracil-DNA glycosylase-like domain"/>
    <property type="match status" value="1"/>
</dbReference>
<protein>
    <recommendedName>
        <fullName evidence="1">Uracil-DNA glycosylase-like domain-containing protein</fullName>
    </recommendedName>
</protein>
<evidence type="ECO:0000313" key="3">
    <source>
        <dbReference type="Proteomes" id="UP000292781"/>
    </source>
</evidence>
<feature type="domain" description="Uracil-DNA glycosylase-like" evidence="1">
    <location>
        <begin position="58"/>
        <end position="205"/>
    </location>
</feature>
<keyword evidence="3" id="KW-1185">Reference proteome</keyword>
<dbReference type="AlphaFoldDB" id="A0A4Q9VIU4"/>
<sequence length="235" mass="26104">MAVAAMKSRKAMKDKANRLAALAAKRHASPYDGYSNVCQIEPRYDGPYVSPWSKSAHNEDADVMIIGQDWSSEDRLKLPFNQNIAYLGHDPNFKTNISLFRLLGCHFNIDFEQTYATNLFVFIKTGKTSKPIPTKDMRRSAREFTIPMLEIIRPKIAICLGNYTLNALRFAAGYRSVKWSSYLDNISSNPICQIAGVAIVGVSHPGHYGTISAKAYGGLDVQWAAAAALLRKLRG</sequence>
<dbReference type="OrthoDB" id="8255579at2"/>
<dbReference type="Proteomes" id="UP000292781">
    <property type="component" value="Unassembled WGS sequence"/>
</dbReference>